<dbReference type="PROSITE" id="PS50157">
    <property type="entry name" value="ZINC_FINGER_C2H2_2"/>
    <property type="match status" value="1"/>
</dbReference>
<dbReference type="GO" id="GO:0008270">
    <property type="term" value="F:zinc ion binding"/>
    <property type="evidence" value="ECO:0007669"/>
    <property type="project" value="UniProtKB-KW"/>
</dbReference>
<dbReference type="OrthoDB" id="2427837at2759"/>
<dbReference type="InterPro" id="IPR013087">
    <property type="entry name" value="Znf_C2H2_type"/>
</dbReference>
<evidence type="ECO:0000313" key="4">
    <source>
        <dbReference type="Proteomes" id="UP000439903"/>
    </source>
</evidence>
<organism evidence="3 4">
    <name type="scientific">Gigaspora margarita</name>
    <dbReference type="NCBI Taxonomy" id="4874"/>
    <lineage>
        <taxon>Eukaryota</taxon>
        <taxon>Fungi</taxon>
        <taxon>Fungi incertae sedis</taxon>
        <taxon>Mucoromycota</taxon>
        <taxon>Glomeromycotina</taxon>
        <taxon>Glomeromycetes</taxon>
        <taxon>Diversisporales</taxon>
        <taxon>Gigasporaceae</taxon>
        <taxon>Gigaspora</taxon>
    </lineage>
</organism>
<accession>A0A8H3X256</accession>
<keyword evidence="4" id="KW-1185">Reference proteome</keyword>
<protein>
    <recommendedName>
        <fullName evidence="2">C2H2-type domain-containing protein</fullName>
    </recommendedName>
</protein>
<keyword evidence="1" id="KW-0862">Zinc</keyword>
<sequence length="158" mass="18897">MFRCLICCKEFKTKRGLEKHNTIVKKYNKPRSDLDLLPHTTTNKYKQILIYWIQKHLSKYYKKSGKQTFSLACTESQFFTIFAGYIHYYSSRTRIYRCIFQGSDGYQTISKLLNNNSWGQKNYEHQQQTFVLLGYNNEQEENPLLRALQKKNKKTPKV</sequence>
<dbReference type="AlphaFoldDB" id="A0A8H3X256"/>
<feature type="domain" description="C2H2-type" evidence="2">
    <location>
        <begin position="2"/>
        <end position="30"/>
    </location>
</feature>
<dbReference type="Proteomes" id="UP000439903">
    <property type="component" value="Unassembled WGS sequence"/>
</dbReference>
<proteinExistence type="predicted"/>
<reference evidence="3 4" key="1">
    <citation type="journal article" date="2019" name="Environ. Microbiol.">
        <title>At the nexus of three kingdoms: the genome of the mycorrhizal fungus Gigaspora margarita provides insights into plant, endobacterial and fungal interactions.</title>
        <authorList>
            <person name="Venice F."/>
            <person name="Ghignone S."/>
            <person name="Salvioli di Fossalunga A."/>
            <person name="Amselem J."/>
            <person name="Novero M."/>
            <person name="Xianan X."/>
            <person name="Sedzielewska Toro K."/>
            <person name="Morin E."/>
            <person name="Lipzen A."/>
            <person name="Grigoriev I.V."/>
            <person name="Henrissat B."/>
            <person name="Martin F.M."/>
            <person name="Bonfante P."/>
        </authorList>
    </citation>
    <scope>NUCLEOTIDE SEQUENCE [LARGE SCALE GENOMIC DNA]</scope>
    <source>
        <strain evidence="3 4">BEG34</strain>
    </source>
</reference>
<evidence type="ECO:0000256" key="1">
    <source>
        <dbReference type="PROSITE-ProRule" id="PRU00042"/>
    </source>
</evidence>
<dbReference type="EMBL" id="WTPW01002121">
    <property type="protein sequence ID" value="KAF0396201.1"/>
    <property type="molecule type" value="Genomic_DNA"/>
</dbReference>
<comment type="caution">
    <text evidence="3">The sequence shown here is derived from an EMBL/GenBank/DDBJ whole genome shotgun (WGS) entry which is preliminary data.</text>
</comment>
<evidence type="ECO:0000313" key="3">
    <source>
        <dbReference type="EMBL" id="KAF0396201.1"/>
    </source>
</evidence>
<name>A0A8H3X256_GIGMA</name>
<gene>
    <name evidence="3" type="ORF">F8M41_010117</name>
</gene>
<keyword evidence="1" id="KW-0479">Metal-binding</keyword>
<keyword evidence="1" id="KW-0863">Zinc-finger</keyword>
<evidence type="ECO:0000259" key="2">
    <source>
        <dbReference type="PROSITE" id="PS50157"/>
    </source>
</evidence>